<keyword evidence="2" id="KW-1185">Reference proteome</keyword>
<name>A0ACD5BWE4_9SPHI</name>
<evidence type="ECO:0000313" key="1">
    <source>
        <dbReference type="EMBL" id="WZN53917.1"/>
    </source>
</evidence>
<accession>A0ACD5BWE4</accession>
<proteinExistence type="predicted"/>
<dbReference type="Proteomes" id="UP001485301">
    <property type="component" value="Chromosome"/>
</dbReference>
<gene>
    <name evidence="1" type="ORF">AACH28_14810</name>
</gene>
<dbReference type="EMBL" id="CP151087">
    <property type="protein sequence ID" value="WZN53917.1"/>
    <property type="molecule type" value="Genomic_DNA"/>
</dbReference>
<sequence>MKQNFPLKYFLGDNQNAIEIQVWVSLIIGLIMLVIQRKAKRKWAFSNMMSVIRYHLMTYIDLFKFLKKPDGDWRDLSNVNQNQLSLFKT</sequence>
<protein>
    <submittedName>
        <fullName evidence="1">Uncharacterized protein</fullName>
    </submittedName>
</protein>
<reference evidence="1" key="1">
    <citation type="submission" date="2024-04" db="EMBL/GenBank/DDBJ databases">
        <title>Complete genome sequence of Sphingobacterium thalpophiium BAA-1094.</title>
        <authorList>
            <person name="Adaikpoh B.I."/>
        </authorList>
    </citation>
    <scope>NUCLEOTIDE SEQUENCE</scope>
    <source>
        <strain evidence="1">BAA-1094</strain>
    </source>
</reference>
<evidence type="ECO:0000313" key="2">
    <source>
        <dbReference type="Proteomes" id="UP001485301"/>
    </source>
</evidence>
<organism evidence="1 2">
    <name type="scientific">Sphingobacterium thalpophilum</name>
    <dbReference type="NCBI Taxonomy" id="259"/>
    <lineage>
        <taxon>Bacteria</taxon>
        <taxon>Pseudomonadati</taxon>
        <taxon>Bacteroidota</taxon>
        <taxon>Sphingobacteriia</taxon>
        <taxon>Sphingobacteriales</taxon>
        <taxon>Sphingobacteriaceae</taxon>
        <taxon>Sphingobacterium</taxon>
    </lineage>
</organism>